<dbReference type="RefSeq" id="WP_093142369.1">
    <property type="nucleotide sequence ID" value="NZ_BMWO01000002.1"/>
</dbReference>
<dbReference type="PROSITE" id="PS51257">
    <property type="entry name" value="PROKAR_LIPOPROTEIN"/>
    <property type="match status" value="1"/>
</dbReference>
<name>A0A1G7EX91_9FLAO</name>
<dbReference type="EMBL" id="FNBA01000002">
    <property type="protein sequence ID" value="SDE68005.1"/>
    <property type="molecule type" value="Genomic_DNA"/>
</dbReference>
<dbReference type="SUPFAM" id="SSF101874">
    <property type="entry name" value="YceI-like"/>
    <property type="match status" value="1"/>
</dbReference>
<evidence type="ECO:0000313" key="3">
    <source>
        <dbReference type="Proteomes" id="UP000199321"/>
    </source>
</evidence>
<dbReference type="InterPro" id="IPR036761">
    <property type="entry name" value="TTHA0802/YceI-like_sf"/>
</dbReference>
<evidence type="ECO:0000313" key="2">
    <source>
        <dbReference type="EMBL" id="SDE68005.1"/>
    </source>
</evidence>
<dbReference type="OrthoDB" id="5292899at2"/>
<proteinExistence type="predicted"/>
<sequence>MTKQKNSTIKYLLYGCVFTALLSCNNAEKKSDNTSIPVEKVETSDTYKIKASDTKIDWTAYKFTERVGVSGTFDDFYVAPKTTTGTIGTILLNAKVSINAMSVNSGNDIRDPKLKESFFEVFHTNLITGEILKTNQDEGVLELTMNNKTNEIPFKYTLKTDTIFMDTTIDLEKWDGEEAITSLNKVCYDLHKGTDGISKLWPDVKVTIKLPVAKQ</sequence>
<protein>
    <submittedName>
        <fullName evidence="2">YceI-like domain-containing protein</fullName>
    </submittedName>
</protein>
<gene>
    <name evidence="2" type="ORF">SAMN05421855_102186</name>
</gene>
<dbReference type="Gene3D" id="2.40.128.110">
    <property type="entry name" value="Lipid/polyisoprenoid-binding, YceI-like"/>
    <property type="match status" value="1"/>
</dbReference>
<evidence type="ECO:0000259" key="1">
    <source>
        <dbReference type="Pfam" id="PF04264"/>
    </source>
</evidence>
<accession>A0A1G7EX91</accession>
<organism evidence="2 3">
    <name type="scientific">Ulvibacter litoralis</name>
    <dbReference type="NCBI Taxonomy" id="227084"/>
    <lineage>
        <taxon>Bacteria</taxon>
        <taxon>Pseudomonadati</taxon>
        <taxon>Bacteroidota</taxon>
        <taxon>Flavobacteriia</taxon>
        <taxon>Flavobacteriales</taxon>
        <taxon>Flavobacteriaceae</taxon>
        <taxon>Ulvibacter</taxon>
    </lineage>
</organism>
<dbReference type="STRING" id="227084.SAMN05421855_102186"/>
<dbReference type="Proteomes" id="UP000199321">
    <property type="component" value="Unassembled WGS sequence"/>
</dbReference>
<dbReference type="Pfam" id="PF04264">
    <property type="entry name" value="YceI"/>
    <property type="match status" value="1"/>
</dbReference>
<reference evidence="2 3" key="1">
    <citation type="submission" date="2016-10" db="EMBL/GenBank/DDBJ databases">
        <authorList>
            <person name="de Groot N.N."/>
        </authorList>
    </citation>
    <scope>NUCLEOTIDE SEQUENCE [LARGE SCALE GENOMIC DNA]</scope>
    <source>
        <strain evidence="2 3">DSM 16195</strain>
    </source>
</reference>
<feature type="domain" description="Lipid/polyisoprenoid-binding YceI-like" evidence="1">
    <location>
        <begin position="47"/>
        <end position="209"/>
    </location>
</feature>
<dbReference type="InterPro" id="IPR007372">
    <property type="entry name" value="Lipid/polyisoprenoid-bd_YceI"/>
</dbReference>
<keyword evidence="3" id="KW-1185">Reference proteome</keyword>
<dbReference type="AlphaFoldDB" id="A0A1G7EX91"/>